<evidence type="ECO:0000313" key="1">
    <source>
        <dbReference type="Proteomes" id="UP000095286"/>
    </source>
</evidence>
<accession>A0AC35UDU0</accession>
<dbReference type="WBParaSite" id="RSKR_0001021300.1">
    <property type="protein sequence ID" value="RSKR_0001021300.1"/>
    <property type="gene ID" value="RSKR_0001021300"/>
</dbReference>
<reference evidence="2" key="1">
    <citation type="submission" date="2016-11" db="UniProtKB">
        <authorList>
            <consortium name="WormBaseParasite"/>
        </authorList>
    </citation>
    <scope>IDENTIFICATION</scope>
    <source>
        <strain evidence="2">KR3021</strain>
    </source>
</reference>
<proteinExistence type="predicted"/>
<dbReference type="Proteomes" id="UP000095286">
    <property type="component" value="Unplaced"/>
</dbReference>
<protein>
    <submittedName>
        <fullName evidence="2">ATP synthase subunit</fullName>
    </submittedName>
</protein>
<name>A0AC35UDU0_9BILA</name>
<organism evidence="1 2">
    <name type="scientific">Rhabditophanes sp. KR3021</name>
    <dbReference type="NCBI Taxonomy" id="114890"/>
    <lineage>
        <taxon>Eukaryota</taxon>
        <taxon>Metazoa</taxon>
        <taxon>Ecdysozoa</taxon>
        <taxon>Nematoda</taxon>
        <taxon>Chromadorea</taxon>
        <taxon>Rhabditida</taxon>
        <taxon>Tylenchina</taxon>
        <taxon>Panagrolaimomorpha</taxon>
        <taxon>Strongyloidoidea</taxon>
        <taxon>Alloionematidae</taxon>
        <taxon>Rhabditophanes</taxon>
    </lineage>
</organism>
<evidence type="ECO:0000313" key="2">
    <source>
        <dbReference type="WBParaSite" id="RSKR_0001021300.1"/>
    </source>
</evidence>
<sequence length="126" mass="14538">MATRNMNMIEKLANMAGVLYRHQRNQFPRRWEIVSKVAKRELAPPTMAELPAIKKEFAHVLKAVETKQYKTLTVREFLVYSAVLLEISFWFFAGEMIGRRNVYGYIVPGDFVSKEAKALAKAQVDE</sequence>